<comment type="caution">
    <text evidence="2">The sequence shown here is derived from an EMBL/GenBank/DDBJ whole genome shotgun (WGS) entry which is preliminary data.</text>
</comment>
<feature type="domain" description="Amidohydrolase-related" evidence="1">
    <location>
        <begin position="55"/>
        <end position="409"/>
    </location>
</feature>
<dbReference type="PANTHER" id="PTHR43135:SF3">
    <property type="entry name" value="ALPHA-D-RIBOSE 1-METHYLPHOSPHONATE 5-TRIPHOSPHATE DIPHOSPHATASE"/>
    <property type="match status" value="1"/>
</dbReference>
<name>A0A4U6QA96_9ACTN</name>
<sequence>MTRQLLLARRIVDGDGAVIQGGAVLIDGGLIQAVGPATEVGRPDGVDVLDLGDSTLLPGLIDVHNHVTFSGDMRVVQQVVAHDTDAMLAQGRVNAANLLAAGVTTVRDLGALGDTAFRLTREIADGRSVGPDILPSTAQLTTPNGPNAALGGGCVDLAAARDRIDADVAQGARVVKIIATGSVTDTASDPTAAVFDDATVTGIVDHAHSLGLRVAAHAHGTAGMAQAVRCRVDTLEHASFLAHVTTTDSGSAGSGTAEPGLTTWPDLATLDLLAERQTWIVPTLATAWAHTQVDRSTPQSLRDLEHRLAAARLLVERGLPIATGTDGGGPGCPNLSLVVEIEQFHRLGLTPPQALDAATGRAADCLGLIDRGRLRAGLRADLIAVPGNPLEHLDVLRAPTVVIAAGQIVHRVVQRSS</sequence>
<proteinExistence type="predicted"/>
<gene>
    <name evidence="2" type="ORF">FDO65_18595</name>
</gene>
<dbReference type="Gene3D" id="2.30.40.10">
    <property type="entry name" value="Urease, subunit C, domain 1"/>
    <property type="match status" value="1"/>
</dbReference>
<accession>A0A4U6QA96</accession>
<dbReference type="GO" id="GO:0016810">
    <property type="term" value="F:hydrolase activity, acting on carbon-nitrogen (but not peptide) bonds"/>
    <property type="evidence" value="ECO:0007669"/>
    <property type="project" value="InterPro"/>
</dbReference>
<dbReference type="RefSeq" id="WP_137451240.1">
    <property type="nucleotide sequence ID" value="NZ_SZZH01000006.1"/>
</dbReference>
<dbReference type="SUPFAM" id="SSF51338">
    <property type="entry name" value="Composite domain of metallo-dependent hydrolases"/>
    <property type="match status" value="1"/>
</dbReference>
<evidence type="ECO:0000313" key="2">
    <source>
        <dbReference type="EMBL" id="TKV56853.1"/>
    </source>
</evidence>
<protein>
    <recommendedName>
        <fullName evidence="1">Amidohydrolase-related domain-containing protein</fullName>
    </recommendedName>
</protein>
<dbReference type="PANTHER" id="PTHR43135">
    <property type="entry name" value="ALPHA-D-RIBOSE 1-METHYLPHOSPHONATE 5-TRIPHOSPHATE DIPHOSPHATASE"/>
    <property type="match status" value="1"/>
</dbReference>
<dbReference type="InterPro" id="IPR006680">
    <property type="entry name" value="Amidohydro-rel"/>
</dbReference>
<organism evidence="2 3">
    <name type="scientific">Nakamurella flava</name>
    <dbReference type="NCBI Taxonomy" id="2576308"/>
    <lineage>
        <taxon>Bacteria</taxon>
        <taxon>Bacillati</taxon>
        <taxon>Actinomycetota</taxon>
        <taxon>Actinomycetes</taxon>
        <taxon>Nakamurellales</taxon>
        <taxon>Nakamurellaceae</taxon>
        <taxon>Nakamurella</taxon>
    </lineage>
</organism>
<keyword evidence="3" id="KW-1185">Reference proteome</keyword>
<dbReference type="InterPro" id="IPR032466">
    <property type="entry name" value="Metal_Hydrolase"/>
</dbReference>
<dbReference type="Gene3D" id="3.20.20.140">
    <property type="entry name" value="Metal-dependent hydrolases"/>
    <property type="match status" value="1"/>
</dbReference>
<dbReference type="Proteomes" id="UP000306985">
    <property type="component" value="Unassembled WGS sequence"/>
</dbReference>
<dbReference type="SUPFAM" id="SSF51556">
    <property type="entry name" value="Metallo-dependent hydrolases"/>
    <property type="match status" value="1"/>
</dbReference>
<dbReference type="InterPro" id="IPR051781">
    <property type="entry name" value="Metallo-dep_Hydrolase"/>
</dbReference>
<dbReference type="Pfam" id="PF01979">
    <property type="entry name" value="Amidohydro_1"/>
    <property type="match status" value="1"/>
</dbReference>
<dbReference type="EMBL" id="SZZH01000006">
    <property type="protein sequence ID" value="TKV56853.1"/>
    <property type="molecule type" value="Genomic_DNA"/>
</dbReference>
<dbReference type="AlphaFoldDB" id="A0A4U6QA96"/>
<dbReference type="InterPro" id="IPR011059">
    <property type="entry name" value="Metal-dep_hydrolase_composite"/>
</dbReference>
<reference evidence="2 3" key="1">
    <citation type="submission" date="2019-05" db="EMBL/GenBank/DDBJ databases">
        <title>Nakamurella sp. N5BH11, whole genome shotgun sequence.</title>
        <authorList>
            <person name="Tuo L."/>
        </authorList>
    </citation>
    <scope>NUCLEOTIDE SEQUENCE [LARGE SCALE GENOMIC DNA]</scope>
    <source>
        <strain evidence="2 3">N5BH11</strain>
    </source>
</reference>
<evidence type="ECO:0000313" key="3">
    <source>
        <dbReference type="Proteomes" id="UP000306985"/>
    </source>
</evidence>
<dbReference type="OrthoDB" id="3514520at2"/>
<evidence type="ECO:0000259" key="1">
    <source>
        <dbReference type="Pfam" id="PF01979"/>
    </source>
</evidence>